<dbReference type="Gene3D" id="3.40.50.2000">
    <property type="entry name" value="Glycogen Phosphorylase B"/>
    <property type="match status" value="2"/>
</dbReference>
<dbReference type="InterPro" id="IPR028098">
    <property type="entry name" value="Glyco_trans_4-like_N"/>
</dbReference>
<dbReference type="AlphaFoldDB" id="A0A7X6DKZ9"/>
<protein>
    <submittedName>
        <fullName evidence="3">Glycosyltransferase family 4 protein</fullName>
    </submittedName>
</protein>
<dbReference type="Pfam" id="PF13439">
    <property type="entry name" value="Glyco_transf_4"/>
    <property type="match status" value="1"/>
</dbReference>
<name>A0A7X6DKZ9_9BURK</name>
<dbReference type="GO" id="GO:0016757">
    <property type="term" value="F:glycosyltransferase activity"/>
    <property type="evidence" value="ECO:0007669"/>
    <property type="project" value="InterPro"/>
</dbReference>
<dbReference type="CDD" id="cd03801">
    <property type="entry name" value="GT4_PimA-like"/>
    <property type="match status" value="1"/>
</dbReference>
<comment type="caution">
    <text evidence="3">The sequence shown here is derived from an EMBL/GenBank/DDBJ whole genome shotgun (WGS) entry which is preliminary data.</text>
</comment>
<organism evidence="3 4">
    <name type="scientific">Ramlibacter lithotrophicus</name>
    <dbReference type="NCBI Taxonomy" id="2606681"/>
    <lineage>
        <taxon>Bacteria</taxon>
        <taxon>Pseudomonadati</taxon>
        <taxon>Pseudomonadota</taxon>
        <taxon>Betaproteobacteria</taxon>
        <taxon>Burkholderiales</taxon>
        <taxon>Comamonadaceae</taxon>
        <taxon>Ramlibacter</taxon>
    </lineage>
</organism>
<feature type="domain" description="Glycosyl transferase family 1" evidence="1">
    <location>
        <begin position="198"/>
        <end position="352"/>
    </location>
</feature>
<dbReference type="EMBL" id="VTOX01000015">
    <property type="protein sequence ID" value="NKE69110.1"/>
    <property type="molecule type" value="Genomic_DNA"/>
</dbReference>
<dbReference type="PANTHER" id="PTHR12526:SF631">
    <property type="entry name" value="BLL6306 PROTEIN"/>
    <property type="match status" value="1"/>
</dbReference>
<dbReference type="SUPFAM" id="SSF53756">
    <property type="entry name" value="UDP-Glycosyltransferase/glycogen phosphorylase"/>
    <property type="match status" value="1"/>
</dbReference>
<evidence type="ECO:0000313" key="4">
    <source>
        <dbReference type="Proteomes" id="UP000521868"/>
    </source>
</evidence>
<feature type="domain" description="Glycosyltransferase subfamily 4-like N-terminal" evidence="2">
    <location>
        <begin position="113"/>
        <end position="186"/>
    </location>
</feature>
<keyword evidence="4" id="KW-1185">Reference proteome</keyword>
<reference evidence="3 4" key="1">
    <citation type="journal article" date="2020" name="Nature">
        <title>Bacterial chemolithoautotrophy via manganese oxidation.</title>
        <authorList>
            <person name="Yu H."/>
            <person name="Leadbetter J.R."/>
        </authorList>
    </citation>
    <scope>NUCLEOTIDE SEQUENCE [LARGE SCALE GENOMIC DNA]</scope>
    <source>
        <strain evidence="3 4">RBP-1</strain>
    </source>
</reference>
<gene>
    <name evidence="3" type="ORF">RAMLITH_25170</name>
</gene>
<proteinExistence type="predicted"/>
<dbReference type="Proteomes" id="UP000521868">
    <property type="component" value="Unassembled WGS sequence"/>
</dbReference>
<dbReference type="PANTHER" id="PTHR12526">
    <property type="entry name" value="GLYCOSYLTRANSFERASE"/>
    <property type="match status" value="1"/>
</dbReference>
<accession>A0A7X6DKZ9</accession>
<dbReference type="Pfam" id="PF00534">
    <property type="entry name" value="Glycos_transf_1"/>
    <property type="match status" value="1"/>
</dbReference>
<sequence length="393" mass="42698">MQETQPLPGDTLPAAAGARAGRFIYIAAPFTPLGGGMYKVTDYLVQSQSGQRSEDAAELRPLDSRGPRSAAWSMWVLLTALAKILWGRLGGRLAGVHVNVAERLSFVRKGTIIAWAHALGLPVVLHLHAQMQRFYRRLPAPLRALARWVFSLADVVVVIGPAARRFVTEELKVPADRVEIVINGVPAATQARRTKPVDGVQRVMFLGNLGRLKGVDDLLQALARPGFDRERLEVTIAGGGDVEGYRAQARQLCIADFVRLPGWCDQAQTAALLANTDVLILPSYDEVLPLVILEALANGVAVICTEVGEVPSLLTDGVDTLYVKPGDVDGIAAALRQVLGDAHLRETLEHNGHALYQRQFSLPRFFEAVARVHQRAFGVAARHRDAPAVEPQP</sequence>
<dbReference type="InterPro" id="IPR001296">
    <property type="entry name" value="Glyco_trans_1"/>
</dbReference>
<dbReference type="RefSeq" id="WP_168110251.1">
    <property type="nucleotide sequence ID" value="NZ_VTOX01000015.1"/>
</dbReference>
<keyword evidence="3" id="KW-0808">Transferase</keyword>
<evidence type="ECO:0000259" key="1">
    <source>
        <dbReference type="Pfam" id="PF00534"/>
    </source>
</evidence>
<evidence type="ECO:0000259" key="2">
    <source>
        <dbReference type="Pfam" id="PF13439"/>
    </source>
</evidence>
<evidence type="ECO:0000313" key="3">
    <source>
        <dbReference type="EMBL" id="NKE69110.1"/>
    </source>
</evidence>